<evidence type="ECO:0000256" key="4">
    <source>
        <dbReference type="ARBA" id="ARBA00022679"/>
    </source>
</evidence>
<evidence type="ECO:0000256" key="1">
    <source>
        <dbReference type="ARBA" id="ARBA00010507"/>
    </source>
</evidence>
<dbReference type="GO" id="GO:0010182">
    <property type="term" value="P:sugar mediated signaling pathway"/>
    <property type="evidence" value="ECO:0007669"/>
    <property type="project" value="UniProtKB-ARBA"/>
</dbReference>
<evidence type="ECO:0000256" key="9">
    <source>
        <dbReference type="ARBA" id="ARBA00048679"/>
    </source>
</evidence>
<feature type="region of interest" description="Disordered" evidence="10">
    <location>
        <begin position="383"/>
        <end position="402"/>
    </location>
</feature>
<feature type="domain" description="Protein kinase" evidence="11">
    <location>
        <begin position="731"/>
        <end position="986"/>
    </location>
</feature>
<dbReference type="GO" id="GO:0005524">
    <property type="term" value="F:ATP binding"/>
    <property type="evidence" value="ECO:0007669"/>
    <property type="project" value="UniProtKB-UniRule"/>
</dbReference>
<comment type="catalytic activity">
    <reaction evidence="8">
        <text>L-threonyl-[protein] + ATP = O-phospho-L-threonyl-[protein] + ADP + H(+)</text>
        <dbReference type="Rhea" id="RHEA:46608"/>
        <dbReference type="Rhea" id="RHEA-COMP:11060"/>
        <dbReference type="Rhea" id="RHEA-COMP:11605"/>
        <dbReference type="ChEBI" id="CHEBI:15378"/>
        <dbReference type="ChEBI" id="CHEBI:30013"/>
        <dbReference type="ChEBI" id="CHEBI:30616"/>
        <dbReference type="ChEBI" id="CHEBI:61977"/>
        <dbReference type="ChEBI" id="CHEBI:456216"/>
        <dbReference type="EC" id="2.7.11.1"/>
    </reaction>
</comment>
<dbReference type="InterPro" id="IPR017441">
    <property type="entry name" value="Protein_kinase_ATP_BS"/>
</dbReference>
<evidence type="ECO:0000256" key="6">
    <source>
        <dbReference type="ARBA" id="ARBA00022777"/>
    </source>
</evidence>
<keyword evidence="5" id="KW-0547">Nucleotide-binding</keyword>
<keyword evidence="7" id="KW-0067">ATP-binding</keyword>
<name>A0A6J0L8W4_RAPSA</name>
<comment type="similarity">
    <text evidence="1">Belongs to the protein kinase superfamily. TKL Ser/Thr protein kinase family. RAF subfamily.</text>
</comment>
<evidence type="ECO:0000256" key="5">
    <source>
        <dbReference type="ARBA" id="ARBA00022741"/>
    </source>
</evidence>
<keyword evidence="3" id="KW-0723">Serine/threonine-protein kinase</keyword>
<feature type="compositionally biased region" description="Polar residues" evidence="10">
    <location>
        <begin position="33"/>
        <end position="47"/>
    </location>
</feature>
<evidence type="ECO:0000256" key="2">
    <source>
        <dbReference type="ARBA" id="ARBA00012513"/>
    </source>
</evidence>
<feature type="compositionally biased region" description="Polar residues" evidence="10">
    <location>
        <begin position="386"/>
        <end position="402"/>
    </location>
</feature>
<dbReference type="EC" id="2.7.11.1" evidence="2"/>
<dbReference type="KEGG" id="rsz:108827178"/>
<evidence type="ECO:0000259" key="11">
    <source>
        <dbReference type="PROSITE" id="PS50011"/>
    </source>
</evidence>
<dbReference type="PANTHER" id="PTHR44329">
    <property type="entry name" value="SERINE/THREONINE-PROTEIN KINASE TNNI3K-RELATED"/>
    <property type="match status" value="1"/>
</dbReference>
<feature type="compositionally biased region" description="Basic and acidic residues" evidence="10">
    <location>
        <begin position="545"/>
        <end position="554"/>
    </location>
</feature>
<dbReference type="InterPro" id="IPR008271">
    <property type="entry name" value="Ser/Thr_kinase_AS"/>
</dbReference>
<dbReference type="GO" id="GO:0004674">
    <property type="term" value="F:protein serine/threonine kinase activity"/>
    <property type="evidence" value="ECO:0007669"/>
    <property type="project" value="UniProtKB-KW"/>
</dbReference>
<evidence type="ECO:0000256" key="10">
    <source>
        <dbReference type="SAM" id="MobiDB-lite"/>
    </source>
</evidence>
<dbReference type="PANTHER" id="PTHR44329:SF146">
    <property type="entry name" value="SERINE_THREONINE-PROTEIN KINASE SIS8-RELATED"/>
    <property type="match status" value="1"/>
</dbReference>
<dbReference type="Proteomes" id="UP000504610">
    <property type="component" value="Chromosome 9"/>
</dbReference>
<feature type="compositionally biased region" description="Basic and acidic residues" evidence="10">
    <location>
        <begin position="692"/>
        <end position="704"/>
    </location>
</feature>
<dbReference type="SMART" id="SM00220">
    <property type="entry name" value="S_TKc"/>
    <property type="match status" value="1"/>
</dbReference>
<feature type="region of interest" description="Disordered" evidence="10">
    <location>
        <begin position="991"/>
        <end position="1013"/>
    </location>
</feature>
<feature type="compositionally biased region" description="Polar residues" evidence="10">
    <location>
        <begin position="705"/>
        <end position="715"/>
    </location>
</feature>
<dbReference type="InterPro" id="IPR000719">
    <property type="entry name" value="Prot_kinase_dom"/>
</dbReference>
<dbReference type="PRINTS" id="PR00109">
    <property type="entry name" value="TYRKINASE"/>
</dbReference>
<evidence type="ECO:0000313" key="12">
    <source>
        <dbReference type="Proteomes" id="UP000504610"/>
    </source>
</evidence>
<dbReference type="InterPro" id="IPR001245">
    <property type="entry name" value="Ser-Thr/Tyr_kinase_cat_dom"/>
</dbReference>
<dbReference type="FunFam" id="1.10.510.10:FF:000193">
    <property type="entry name" value="Serine/threonine-protein kinase CTR1"/>
    <property type="match status" value="1"/>
</dbReference>
<comment type="catalytic activity">
    <reaction evidence="9">
        <text>L-seryl-[protein] + ATP = O-phospho-L-seryl-[protein] + ADP + H(+)</text>
        <dbReference type="Rhea" id="RHEA:17989"/>
        <dbReference type="Rhea" id="RHEA-COMP:9863"/>
        <dbReference type="Rhea" id="RHEA-COMP:11604"/>
        <dbReference type="ChEBI" id="CHEBI:15378"/>
        <dbReference type="ChEBI" id="CHEBI:29999"/>
        <dbReference type="ChEBI" id="CHEBI:30616"/>
        <dbReference type="ChEBI" id="CHEBI:83421"/>
        <dbReference type="ChEBI" id="CHEBI:456216"/>
        <dbReference type="EC" id="2.7.11.1"/>
    </reaction>
</comment>
<feature type="region of interest" description="Disordered" evidence="10">
    <location>
        <begin position="412"/>
        <end position="447"/>
    </location>
</feature>
<dbReference type="GO" id="GO:0006950">
    <property type="term" value="P:response to stress"/>
    <property type="evidence" value="ECO:0007669"/>
    <property type="project" value="UniProtKB-ARBA"/>
</dbReference>
<dbReference type="CDD" id="cd13999">
    <property type="entry name" value="STKc_MAP3K-like"/>
    <property type="match status" value="1"/>
</dbReference>
<dbReference type="Gene3D" id="1.10.510.10">
    <property type="entry name" value="Transferase(Phosphotransferase) domain 1"/>
    <property type="match status" value="1"/>
</dbReference>
<dbReference type="GeneID" id="108827178"/>
<feature type="region of interest" description="Disordered" evidence="10">
    <location>
        <begin position="671"/>
        <end position="719"/>
    </location>
</feature>
<dbReference type="OrthoDB" id="7537227at2759"/>
<feature type="region of interest" description="Disordered" evidence="10">
    <location>
        <begin position="545"/>
        <end position="606"/>
    </location>
</feature>
<dbReference type="Pfam" id="PF14381">
    <property type="entry name" value="EDR1_CTR1_ARMC3_pept"/>
    <property type="match status" value="1"/>
</dbReference>
<dbReference type="SUPFAM" id="SSF56112">
    <property type="entry name" value="Protein kinase-like (PK-like)"/>
    <property type="match status" value="1"/>
</dbReference>
<keyword evidence="4" id="KW-0808">Transferase</keyword>
<reference evidence="12" key="1">
    <citation type="journal article" date="2019" name="Database">
        <title>The radish genome database (RadishGD): an integrated information resource for radish genomics.</title>
        <authorList>
            <person name="Yu H.J."/>
            <person name="Baek S."/>
            <person name="Lee Y.J."/>
            <person name="Cho A."/>
            <person name="Mun J.H."/>
        </authorList>
    </citation>
    <scope>NUCLEOTIDE SEQUENCE [LARGE SCALE GENOMIC DNA]</scope>
    <source>
        <strain evidence="12">cv. WK10039</strain>
    </source>
</reference>
<feature type="compositionally biased region" description="Basic and acidic residues" evidence="10">
    <location>
        <begin position="579"/>
        <end position="592"/>
    </location>
</feature>
<sequence length="1013" mass="109870">MPDSVRSMKMNMKNFLKKLHITPNPPDEAASDDGSSIPTTNNKSIDVSSPSPPPPDSSSRSQTTPELKPFSGLSNWLSSVGHRKSPSPPDSFNAAKNTDAADNGGDDPPLVEQQQQDSKDPEVEEEYQIQLALELSAREDPEAAQIEAMKQFTLGSSAPDNNSPAELVAYRYWNYNCLGYDDKILDGFYDLYGVLNASSSAEKIPPLLDLQGTPVSDGVTWEAVLVNRSGDYNLLRVEQMAVDIAEKTESVSSSSFVNSELVRKLAVLVGDYMGGPVVDPDSMLRAWRSLSYSLKATLGSMVLPLGSLTIGLARHRALLFKVLCDSVGVPCRIVKGQQYTGSEDVAMNYIKTDDGREYIVDLMGDPGTLIPADAAGLQVDYDEPVCSTTPGDNDSFHAASSSNGIERSFQQNAELPPGEHSSSTKSSEERNQSGRGGGGGDLIAGPNISKEDVANLSSRPIHSFTHMRSPSWTEGVSSPAARRMKVKDVSQYMIDAAKENPRLAQKLHDVLLESGVVAPPNLFSEVYPQQLDTTVEIKNLTEATKKEKGKDLETAHQQGRHQNDLGPVRFLPPLPRLQPKADAHDHPHDHGKVVSQSDSSTSEASSTEYVRTVPAAVAAAAVVASSMVAAAAAKTANTESSTLELPAAAAATATAAAVVATAAAVSRHLELGSNSDGDAGSGGNEPEGSGDSPHEPNSGDRISDRSTGNESSKSDGTLDDVSDCEILWEEITLGERIGLGSYGEVYRGDWHGTEVAAKKFLDQDLTGEALEEFRSEVQIMKKLRHPNIVLFMGAVTRPPNLSIITEFLPRGSLYRLIHRPNNQLDERRRLRMALDAARGMNYLHSCSPMIVHRDLKSPNLLVDKNWVVKVCDFGLSRMKNSTYLSSKSTAGTAEWMAPEVLRNEPADEKCDVYSYGVILWELFTLQQPWGRMNAMQVVGAVGFQHRRLDIPDFVDPAIAELISKCWQTDSKLRPSFAEIMVTLKRLQKPVTGSNIPRPVPSASSSTTEQEQKE</sequence>
<evidence type="ECO:0000256" key="8">
    <source>
        <dbReference type="ARBA" id="ARBA00047899"/>
    </source>
</evidence>
<dbReference type="AlphaFoldDB" id="A0A6J0L8W4"/>
<reference evidence="13" key="2">
    <citation type="submission" date="2025-08" db="UniProtKB">
        <authorList>
            <consortium name="RefSeq"/>
        </authorList>
    </citation>
    <scope>IDENTIFICATION</scope>
    <source>
        <tissue evidence="13">Leaf</tissue>
    </source>
</reference>
<dbReference type="FunFam" id="3.30.200.20:FF:000060">
    <property type="entry name" value="Serine/threonine-protein kinase isoform 1"/>
    <property type="match status" value="1"/>
</dbReference>
<feature type="compositionally biased region" description="Polar residues" evidence="10">
    <location>
        <begin position="1001"/>
        <end position="1013"/>
    </location>
</feature>
<evidence type="ECO:0000256" key="7">
    <source>
        <dbReference type="ARBA" id="ARBA00022840"/>
    </source>
</evidence>
<dbReference type="PROSITE" id="PS50011">
    <property type="entry name" value="PROTEIN_KINASE_DOM"/>
    <property type="match status" value="1"/>
</dbReference>
<evidence type="ECO:0000313" key="13">
    <source>
        <dbReference type="RefSeq" id="XP_018456030.1"/>
    </source>
</evidence>
<proteinExistence type="inferred from homology"/>
<dbReference type="InterPro" id="IPR051681">
    <property type="entry name" value="Ser/Thr_Kinases-Pseudokinases"/>
</dbReference>
<evidence type="ECO:0000256" key="3">
    <source>
        <dbReference type="ARBA" id="ARBA00022527"/>
    </source>
</evidence>
<dbReference type="InterPro" id="IPR011009">
    <property type="entry name" value="Kinase-like_dom_sf"/>
</dbReference>
<dbReference type="PROSITE" id="PS00107">
    <property type="entry name" value="PROTEIN_KINASE_ATP"/>
    <property type="match status" value="1"/>
</dbReference>
<dbReference type="InterPro" id="IPR055164">
    <property type="entry name" value="EDR1/CTR1/ARMC3-like_pept-like"/>
</dbReference>
<keyword evidence="6 13" id="KW-0418">Kinase</keyword>
<feature type="compositionally biased region" description="Low complexity" evidence="10">
    <location>
        <begin position="595"/>
        <end position="606"/>
    </location>
</feature>
<feature type="region of interest" description="Disordered" evidence="10">
    <location>
        <begin position="16"/>
        <end position="127"/>
    </location>
</feature>
<protein>
    <recommendedName>
        <fullName evidence="2">non-specific serine/threonine protein kinase</fullName>
        <ecNumber evidence="2">2.7.11.1</ecNumber>
    </recommendedName>
</protein>
<dbReference type="PROSITE" id="PS00108">
    <property type="entry name" value="PROTEIN_KINASE_ST"/>
    <property type="match status" value="1"/>
</dbReference>
<dbReference type="Pfam" id="PF07714">
    <property type="entry name" value="PK_Tyr_Ser-Thr"/>
    <property type="match status" value="1"/>
</dbReference>
<organism evidence="12 13">
    <name type="scientific">Raphanus sativus</name>
    <name type="common">Radish</name>
    <name type="synonym">Raphanus raphanistrum var. sativus</name>
    <dbReference type="NCBI Taxonomy" id="3726"/>
    <lineage>
        <taxon>Eukaryota</taxon>
        <taxon>Viridiplantae</taxon>
        <taxon>Streptophyta</taxon>
        <taxon>Embryophyta</taxon>
        <taxon>Tracheophyta</taxon>
        <taxon>Spermatophyta</taxon>
        <taxon>Magnoliopsida</taxon>
        <taxon>eudicotyledons</taxon>
        <taxon>Gunneridae</taxon>
        <taxon>Pentapetalae</taxon>
        <taxon>rosids</taxon>
        <taxon>malvids</taxon>
        <taxon>Brassicales</taxon>
        <taxon>Brassicaceae</taxon>
        <taxon>Brassiceae</taxon>
        <taxon>Raphanus</taxon>
    </lineage>
</organism>
<gene>
    <name evidence="13" type="primary">LOC108827178</name>
</gene>
<dbReference type="Gene3D" id="3.30.200.20">
    <property type="entry name" value="Phosphorylase Kinase, domain 1"/>
    <property type="match status" value="1"/>
</dbReference>
<keyword evidence="12" id="KW-1185">Reference proteome</keyword>
<accession>A0A6J0L8W4</accession>
<dbReference type="RefSeq" id="XP_018456030.1">
    <property type="nucleotide sequence ID" value="XM_018600528.2"/>
</dbReference>